<organism evidence="1 2">
    <name type="scientific">Lyophyllum shimeji</name>
    <name type="common">Hon-shimeji</name>
    <name type="synonym">Tricholoma shimeji</name>
    <dbReference type="NCBI Taxonomy" id="47721"/>
    <lineage>
        <taxon>Eukaryota</taxon>
        <taxon>Fungi</taxon>
        <taxon>Dikarya</taxon>
        <taxon>Basidiomycota</taxon>
        <taxon>Agaricomycotina</taxon>
        <taxon>Agaricomycetes</taxon>
        <taxon>Agaricomycetidae</taxon>
        <taxon>Agaricales</taxon>
        <taxon>Tricholomatineae</taxon>
        <taxon>Lyophyllaceae</taxon>
        <taxon>Lyophyllum</taxon>
    </lineage>
</organism>
<name>A0A9P3PMS0_LYOSH</name>
<dbReference type="AlphaFoldDB" id="A0A9P3PMS0"/>
<evidence type="ECO:0000313" key="2">
    <source>
        <dbReference type="Proteomes" id="UP001063166"/>
    </source>
</evidence>
<dbReference type="OrthoDB" id="3543113at2759"/>
<protein>
    <submittedName>
        <fullName evidence="1">Uncharacterized protein</fullName>
    </submittedName>
</protein>
<evidence type="ECO:0000313" key="1">
    <source>
        <dbReference type="EMBL" id="GLB38758.1"/>
    </source>
</evidence>
<proteinExistence type="predicted"/>
<gene>
    <name evidence="1" type="ORF">LshimejAT787_0506230</name>
</gene>
<accession>A0A9P3PMS0</accession>
<dbReference type="Proteomes" id="UP001063166">
    <property type="component" value="Unassembled WGS sequence"/>
</dbReference>
<keyword evidence="2" id="KW-1185">Reference proteome</keyword>
<sequence>MHRSLQIPEIVKLICEQLEVINPQTSEQFKCLAAFLRTCRAFHEPALSIVWSNVDSLVPLLKCMPRDLWMIEKETFKFNREIRPADCHGS</sequence>
<comment type="caution">
    <text evidence="1">The sequence shown here is derived from an EMBL/GenBank/DDBJ whole genome shotgun (WGS) entry which is preliminary data.</text>
</comment>
<dbReference type="EMBL" id="BRPK01000005">
    <property type="protein sequence ID" value="GLB38758.1"/>
    <property type="molecule type" value="Genomic_DNA"/>
</dbReference>
<reference evidence="1" key="1">
    <citation type="submission" date="2022-07" db="EMBL/GenBank/DDBJ databases">
        <title>The genome of Lyophyllum shimeji provides insight into the initial evolution of ectomycorrhizal fungal genome.</title>
        <authorList>
            <person name="Kobayashi Y."/>
            <person name="Shibata T."/>
            <person name="Hirakawa H."/>
            <person name="Shigenobu S."/>
            <person name="Nishiyama T."/>
            <person name="Yamada A."/>
            <person name="Hasebe M."/>
            <person name="Kawaguchi M."/>
        </authorList>
    </citation>
    <scope>NUCLEOTIDE SEQUENCE</scope>
    <source>
        <strain evidence="1">AT787</strain>
    </source>
</reference>